<dbReference type="Gene3D" id="3.40.630.30">
    <property type="match status" value="1"/>
</dbReference>
<organism evidence="5 6">
    <name type="scientific">Amylolactobacillus amylotrophicus DSM 20534</name>
    <dbReference type="NCBI Taxonomy" id="1423722"/>
    <lineage>
        <taxon>Bacteria</taxon>
        <taxon>Bacillati</taxon>
        <taxon>Bacillota</taxon>
        <taxon>Bacilli</taxon>
        <taxon>Lactobacillales</taxon>
        <taxon>Lactobacillaceae</taxon>
        <taxon>Amylolactobacillus</taxon>
    </lineage>
</organism>
<protein>
    <submittedName>
        <fullName evidence="5">Acetyltransferase</fullName>
    </submittedName>
</protein>
<dbReference type="Proteomes" id="UP000050909">
    <property type="component" value="Unassembled WGS sequence"/>
</dbReference>
<name>A0A0R1GYV2_9LACO</name>
<sequence length="173" mass="20358">MKLETKRTYLRKFVESDVTQIFKWGQNPVYKRTAGFSNIKDKYQAKQAIAQYMARPLSFAVVLKETDEVIGVVELSNRGEEQESGLLATKELGLMLDQAYWGQHIMSEVLPLIIDFARDELHLTELWAGVYPDNKASKNLLLKFHFEYKYQVDYSVMYQFADYQEDYYRLKLN</sequence>
<dbReference type="Pfam" id="PF13302">
    <property type="entry name" value="Acetyltransf_3"/>
    <property type="match status" value="1"/>
</dbReference>
<evidence type="ECO:0000256" key="2">
    <source>
        <dbReference type="ARBA" id="ARBA00023315"/>
    </source>
</evidence>
<keyword evidence="1 5" id="KW-0808">Transferase</keyword>
<dbReference type="PANTHER" id="PTHR43792:SF8">
    <property type="entry name" value="[RIBOSOMAL PROTEIN US5]-ALANINE N-ACETYLTRANSFERASE"/>
    <property type="match status" value="1"/>
</dbReference>
<evidence type="ECO:0000313" key="6">
    <source>
        <dbReference type="Proteomes" id="UP000050909"/>
    </source>
</evidence>
<proteinExistence type="inferred from homology"/>
<keyword evidence="2" id="KW-0012">Acyltransferase</keyword>
<comment type="similarity">
    <text evidence="3">Belongs to the acetyltransferase family. RimJ subfamily.</text>
</comment>
<dbReference type="SUPFAM" id="SSF55729">
    <property type="entry name" value="Acyl-CoA N-acyltransferases (Nat)"/>
    <property type="match status" value="1"/>
</dbReference>
<evidence type="ECO:0000256" key="3">
    <source>
        <dbReference type="ARBA" id="ARBA00038502"/>
    </source>
</evidence>
<keyword evidence="6" id="KW-1185">Reference proteome</keyword>
<gene>
    <name evidence="5" type="ORF">FC62_GL001500</name>
</gene>
<evidence type="ECO:0000259" key="4">
    <source>
        <dbReference type="PROSITE" id="PS51186"/>
    </source>
</evidence>
<accession>A0A0R1GYV2</accession>
<dbReference type="GO" id="GO:0008999">
    <property type="term" value="F:protein-N-terminal-alanine acetyltransferase activity"/>
    <property type="evidence" value="ECO:0007669"/>
    <property type="project" value="TreeGrafter"/>
</dbReference>
<dbReference type="PATRIC" id="fig|1423722.3.peg.1525"/>
<dbReference type="PROSITE" id="PS51186">
    <property type="entry name" value="GNAT"/>
    <property type="match status" value="1"/>
</dbReference>
<reference evidence="5 6" key="1">
    <citation type="journal article" date="2015" name="Genome Announc.">
        <title>Expanding the biotechnology potential of lactobacilli through comparative genomics of 213 strains and associated genera.</title>
        <authorList>
            <person name="Sun Z."/>
            <person name="Harris H.M."/>
            <person name="McCann A."/>
            <person name="Guo C."/>
            <person name="Argimon S."/>
            <person name="Zhang W."/>
            <person name="Yang X."/>
            <person name="Jeffery I.B."/>
            <person name="Cooney J.C."/>
            <person name="Kagawa T.F."/>
            <person name="Liu W."/>
            <person name="Song Y."/>
            <person name="Salvetti E."/>
            <person name="Wrobel A."/>
            <person name="Rasinkangas P."/>
            <person name="Parkhill J."/>
            <person name="Rea M.C."/>
            <person name="O'Sullivan O."/>
            <person name="Ritari J."/>
            <person name="Douillard F.P."/>
            <person name="Paul Ross R."/>
            <person name="Yang R."/>
            <person name="Briner A.E."/>
            <person name="Felis G.E."/>
            <person name="de Vos W.M."/>
            <person name="Barrangou R."/>
            <person name="Klaenhammer T.R."/>
            <person name="Caufield P.W."/>
            <person name="Cui Y."/>
            <person name="Zhang H."/>
            <person name="O'Toole P.W."/>
        </authorList>
    </citation>
    <scope>NUCLEOTIDE SEQUENCE [LARGE SCALE GENOMIC DNA]</scope>
    <source>
        <strain evidence="5 6">DSM 20534</strain>
    </source>
</reference>
<dbReference type="RefSeq" id="WP_075362844.1">
    <property type="nucleotide sequence ID" value="NZ_AZCV01000007.1"/>
</dbReference>
<evidence type="ECO:0000256" key="1">
    <source>
        <dbReference type="ARBA" id="ARBA00022679"/>
    </source>
</evidence>
<feature type="domain" description="N-acetyltransferase" evidence="4">
    <location>
        <begin position="8"/>
        <end position="162"/>
    </location>
</feature>
<dbReference type="InterPro" id="IPR000182">
    <property type="entry name" value="GNAT_dom"/>
</dbReference>
<dbReference type="EMBL" id="AZCV01000007">
    <property type="protein sequence ID" value="KRK37155.1"/>
    <property type="molecule type" value="Genomic_DNA"/>
</dbReference>
<dbReference type="AlphaFoldDB" id="A0A0R1GYV2"/>
<dbReference type="InterPro" id="IPR051531">
    <property type="entry name" value="N-acetyltransferase"/>
</dbReference>
<dbReference type="GO" id="GO:0005737">
    <property type="term" value="C:cytoplasm"/>
    <property type="evidence" value="ECO:0007669"/>
    <property type="project" value="TreeGrafter"/>
</dbReference>
<evidence type="ECO:0000313" key="5">
    <source>
        <dbReference type="EMBL" id="KRK37155.1"/>
    </source>
</evidence>
<comment type="caution">
    <text evidence="5">The sequence shown here is derived from an EMBL/GenBank/DDBJ whole genome shotgun (WGS) entry which is preliminary data.</text>
</comment>
<dbReference type="PANTHER" id="PTHR43792">
    <property type="entry name" value="GNAT FAMILY, PUTATIVE (AFU_ORTHOLOGUE AFUA_3G00765)-RELATED-RELATED"/>
    <property type="match status" value="1"/>
</dbReference>
<dbReference type="InterPro" id="IPR016181">
    <property type="entry name" value="Acyl_CoA_acyltransferase"/>
</dbReference>